<comment type="caution">
    <text evidence="1">The sequence shown here is derived from an EMBL/GenBank/DDBJ whole genome shotgun (WGS) entry which is preliminary data.</text>
</comment>
<name>A0AAV3PMM8_LITER</name>
<accession>A0AAV3PMM8</accession>
<evidence type="ECO:0000313" key="2">
    <source>
        <dbReference type="Proteomes" id="UP001454036"/>
    </source>
</evidence>
<protein>
    <submittedName>
        <fullName evidence="1">Uncharacterized protein</fullName>
    </submittedName>
</protein>
<dbReference type="EMBL" id="BAABME010018203">
    <property type="protein sequence ID" value="GAA0152969.1"/>
    <property type="molecule type" value="Genomic_DNA"/>
</dbReference>
<proteinExistence type="predicted"/>
<dbReference type="Proteomes" id="UP001454036">
    <property type="component" value="Unassembled WGS sequence"/>
</dbReference>
<dbReference type="PANTHER" id="PTHR11439:SF462">
    <property type="match status" value="1"/>
</dbReference>
<dbReference type="AlphaFoldDB" id="A0AAV3PMM8"/>
<evidence type="ECO:0000313" key="1">
    <source>
        <dbReference type="EMBL" id="GAA0152969.1"/>
    </source>
</evidence>
<gene>
    <name evidence="1" type="ORF">LIER_37600</name>
</gene>
<organism evidence="1 2">
    <name type="scientific">Lithospermum erythrorhizon</name>
    <name type="common">Purple gromwell</name>
    <name type="synonym">Lithospermum officinale var. erythrorhizon</name>
    <dbReference type="NCBI Taxonomy" id="34254"/>
    <lineage>
        <taxon>Eukaryota</taxon>
        <taxon>Viridiplantae</taxon>
        <taxon>Streptophyta</taxon>
        <taxon>Embryophyta</taxon>
        <taxon>Tracheophyta</taxon>
        <taxon>Spermatophyta</taxon>
        <taxon>Magnoliopsida</taxon>
        <taxon>eudicotyledons</taxon>
        <taxon>Gunneridae</taxon>
        <taxon>Pentapetalae</taxon>
        <taxon>asterids</taxon>
        <taxon>lamiids</taxon>
        <taxon>Boraginales</taxon>
        <taxon>Boraginaceae</taxon>
        <taxon>Boraginoideae</taxon>
        <taxon>Lithospermeae</taxon>
        <taxon>Lithospermum</taxon>
    </lineage>
</organism>
<keyword evidence="2" id="KW-1185">Reference proteome</keyword>
<reference evidence="1 2" key="1">
    <citation type="submission" date="2024-01" db="EMBL/GenBank/DDBJ databases">
        <title>The complete chloroplast genome sequence of Lithospermum erythrorhizon: insights into the phylogenetic relationship among Boraginaceae species and the maternal lineages of purple gromwells.</title>
        <authorList>
            <person name="Okada T."/>
            <person name="Watanabe K."/>
        </authorList>
    </citation>
    <scope>NUCLEOTIDE SEQUENCE [LARGE SCALE GENOMIC DNA]</scope>
</reference>
<dbReference type="PANTHER" id="PTHR11439">
    <property type="entry name" value="GAG-POL-RELATED RETROTRANSPOSON"/>
    <property type="match status" value="1"/>
</dbReference>
<dbReference type="CDD" id="cd09272">
    <property type="entry name" value="RNase_HI_RT_Ty1"/>
    <property type="match status" value="1"/>
</dbReference>
<sequence>MFLSQRKYTLDLLHEVDLLAAKPISRPLPENHHLATNLGSVFSEAARIFAYFLEVKETDYHYRCYAKAEYWTMAYCCAEVKWFKYFFASLGVFHMQPEKLFCDNQAALHIASNPVFHERTKHIDIACHFVRELLVNGAITTAHISTHQQLADVFTKALGAPQFFYLLSKLGVRDPHAPP</sequence>